<reference evidence="2" key="1">
    <citation type="submission" date="2019-10" db="EMBL/GenBank/DDBJ databases">
        <title>Lacipirellula parvula gen. nov., sp. nov., representing a lineage of planctomycetes widespread in freshwater anoxic habitats, and description of the family Lacipirellulaceae.</title>
        <authorList>
            <person name="Dedysh S.N."/>
            <person name="Kulichevskaya I.S."/>
            <person name="Beletsky A.V."/>
            <person name="Rakitin A.L."/>
            <person name="Mardanov A.V."/>
            <person name="Ivanova A.A."/>
            <person name="Saltykova V.X."/>
            <person name="Rijpstra W.I.C."/>
            <person name="Sinninghe Damste J.S."/>
            <person name="Ravin N.V."/>
        </authorList>
    </citation>
    <scope>NUCLEOTIDE SEQUENCE [LARGE SCALE GENOMIC DNA]</scope>
    <source>
        <strain evidence="2">PX69</strain>
    </source>
</reference>
<dbReference type="SUPFAM" id="SSF56935">
    <property type="entry name" value="Porins"/>
    <property type="match status" value="1"/>
</dbReference>
<dbReference type="AlphaFoldDB" id="A0A5K7XGA6"/>
<evidence type="ECO:0000313" key="2">
    <source>
        <dbReference type="Proteomes" id="UP000326837"/>
    </source>
</evidence>
<protein>
    <submittedName>
        <fullName evidence="1">Uncharacterized protein</fullName>
    </submittedName>
</protein>
<name>A0A5K7XGA6_9BACT</name>
<proteinExistence type="predicted"/>
<sequence>MSKLLRAMAVGYFGLTAGTTLAVERRAGDSIADGIELTSACDSIASDECCNGVGCGEDVSLDLGCGCPSLWTVRAGAVIMKRERPNAGVLAVSDPGNNPISNTADFAFDWTGGPDVSIVRQTASGNAWELRYFGILDAEANRDYGDPGNFNILPYGFNTSNSLTANYESTLHSTELNWLHPFSQRVTWLAGFRWIELNDHLTYTVGFPSPSIIDVNYNMQNHLYGAQTGADVALWNRGGRLTVNGIVKAGVYGNSADSNIYEIDNDGDVLSDGGASSSHVAFVGDLSFVATYQVTPHFALRGGYQLLWLDGVALASNTALLAKKEIDKNVIGTDGSLFYNGALVGGEFTW</sequence>
<gene>
    <name evidence="1" type="ORF">PLANPX_1611</name>
</gene>
<dbReference type="EMBL" id="AP021861">
    <property type="protein sequence ID" value="BBO31999.1"/>
    <property type="molecule type" value="Genomic_DNA"/>
</dbReference>
<dbReference type="Proteomes" id="UP000326837">
    <property type="component" value="Chromosome"/>
</dbReference>
<organism evidence="1 2">
    <name type="scientific">Lacipirellula parvula</name>
    <dbReference type="NCBI Taxonomy" id="2650471"/>
    <lineage>
        <taxon>Bacteria</taxon>
        <taxon>Pseudomonadati</taxon>
        <taxon>Planctomycetota</taxon>
        <taxon>Planctomycetia</taxon>
        <taxon>Pirellulales</taxon>
        <taxon>Lacipirellulaceae</taxon>
        <taxon>Lacipirellula</taxon>
    </lineage>
</organism>
<evidence type="ECO:0000313" key="1">
    <source>
        <dbReference type="EMBL" id="BBO31999.1"/>
    </source>
</evidence>
<dbReference type="KEGG" id="lpav:PLANPX_1611"/>
<accession>A0A5K7XGA6</accession>
<keyword evidence="2" id="KW-1185">Reference proteome</keyword>